<dbReference type="GO" id="GO:0046872">
    <property type="term" value="F:metal ion binding"/>
    <property type="evidence" value="ECO:0007669"/>
    <property type="project" value="UniProtKB-KW"/>
</dbReference>
<keyword evidence="5" id="KW-0934">Plastid</keyword>
<evidence type="ECO:0000256" key="14">
    <source>
        <dbReference type="ARBA" id="ARBA00023134"/>
    </source>
</evidence>
<accession>A0A397UV97</accession>
<evidence type="ECO:0000256" key="11">
    <source>
        <dbReference type="ARBA" id="ARBA00022842"/>
    </source>
</evidence>
<keyword evidence="15" id="KW-0472">Membrane</keyword>
<dbReference type="InterPro" id="IPR045058">
    <property type="entry name" value="GIMA/IAN/Toc"/>
</dbReference>
<dbReference type="PANTHER" id="PTHR10903:SF135">
    <property type="entry name" value="TRANSLOCASE OF CHLOROPLAST 120, CHLOROPLASTIC-RELATED"/>
    <property type="match status" value="1"/>
</dbReference>
<keyword evidence="6" id="KW-0812">Transmembrane</keyword>
<name>A0A397UV97_9GLOM</name>
<protein>
    <recommendedName>
        <fullName evidence="17">AIG1-type G domain-containing protein</fullName>
    </recommendedName>
</protein>
<keyword evidence="4" id="KW-0150">Chloroplast</keyword>
<dbReference type="InterPro" id="IPR027417">
    <property type="entry name" value="P-loop_NTPase"/>
</dbReference>
<keyword evidence="19" id="KW-1185">Reference proteome</keyword>
<dbReference type="Gene3D" id="3.80.10.10">
    <property type="entry name" value="Ribonuclease Inhibitor"/>
    <property type="match status" value="1"/>
</dbReference>
<dbReference type="SUPFAM" id="SSF52058">
    <property type="entry name" value="L domain-like"/>
    <property type="match status" value="1"/>
</dbReference>
<dbReference type="GO" id="GO:0015031">
    <property type="term" value="P:protein transport"/>
    <property type="evidence" value="ECO:0007669"/>
    <property type="project" value="UniProtKB-KW"/>
</dbReference>
<keyword evidence="12" id="KW-0653">Protein transport</keyword>
<sequence>MYDSKWLDENYPKDGTCKYKGDIYDNIGKRRGEIKQLDISCRNGNALNKIKGGIDLNDFINLVKLRCRNNKLTHLNINNLKKLKEIDCSDNELNNLEFENFPNLRKINCIINKNLMLKLKNCPSLKTVDCPSDGLDLHITDCYNINVRYLSGDRVINNLYLNDVDQNGINNGKSALANVLFNEFEYDNFEEIFKEDEYSKSETTQLQVEETKINGINYRIIDTVGFGDTGSVTGDKAVLEAVKATYAVREGINQILFVVRGRNDIDEKEIFGEKIFNYTTIVRTNFSSFYDDERYEEEIRALKQNELISQLANSCNGIILIDNPSLKGQPETIIQHNRNIRSISRQELITSN</sequence>
<organism evidence="18 19">
    <name type="scientific">Gigaspora rosea</name>
    <dbReference type="NCBI Taxonomy" id="44941"/>
    <lineage>
        <taxon>Eukaryota</taxon>
        <taxon>Fungi</taxon>
        <taxon>Fungi incertae sedis</taxon>
        <taxon>Mucoromycota</taxon>
        <taxon>Glomeromycotina</taxon>
        <taxon>Glomeromycetes</taxon>
        <taxon>Diversisporales</taxon>
        <taxon>Gigasporaceae</taxon>
        <taxon>Gigaspora</taxon>
    </lineage>
</organism>
<evidence type="ECO:0000256" key="1">
    <source>
        <dbReference type="ARBA" id="ARBA00001946"/>
    </source>
</evidence>
<dbReference type="STRING" id="44941.A0A397UV97"/>
<evidence type="ECO:0000256" key="10">
    <source>
        <dbReference type="ARBA" id="ARBA00022805"/>
    </source>
</evidence>
<keyword evidence="10" id="KW-1002">Plastid outer membrane</keyword>
<dbReference type="Gene3D" id="3.40.50.300">
    <property type="entry name" value="P-loop containing nucleotide triphosphate hydrolases"/>
    <property type="match status" value="1"/>
</dbReference>
<evidence type="ECO:0000256" key="3">
    <source>
        <dbReference type="ARBA" id="ARBA00022448"/>
    </source>
</evidence>
<comment type="subcellular location">
    <subcellularLocation>
        <location evidence="2">Membrane</location>
        <topology evidence="2">Single-pass membrane protein</topology>
    </subcellularLocation>
    <subcellularLocation>
        <location evidence="16">Plastid</location>
        <location evidence="16">Chloroplast outer membrane</location>
    </subcellularLocation>
</comment>
<evidence type="ECO:0000256" key="7">
    <source>
        <dbReference type="ARBA" id="ARBA00022723"/>
    </source>
</evidence>
<evidence type="ECO:0000256" key="2">
    <source>
        <dbReference type="ARBA" id="ARBA00004167"/>
    </source>
</evidence>
<evidence type="ECO:0000256" key="13">
    <source>
        <dbReference type="ARBA" id="ARBA00022989"/>
    </source>
</evidence>
<keyword evidence="7" id="KW-0479">Metal-binding</keyword>
<evidence type="ECO:0000256" key="16">
    <source>
        <dbReference type="ARBA" id="ARBA00024013"/>
    </source>
</evidence>
<dbReference type="GO" id="GO:0016787">
    <property type="term" value="F:hydrolase activity"/>
    <property type="evidence" value="ECO:0007669"/>
    <property type="project" value="UniProtKB-KW"/>
</dbReference>
<dbReference type="Proteomes" id="UP000266673">
    <property type="component" value="Unassembled WGS sequence"/>
</dbReference>
<dbReference type="GO" id="GO:0005525">
    <property type="term" value="F:GTP binding"/>
    <property type="evidence" value="ECO:0007669"/>
    <property type="project" value="UniProtKB-KW"/>
</dbReference>
<dbReference type="InterPro" id="IPR006703">
    <property type="entry name" value="G_AIG1"/>
</dbReference>
<dbReference type="AlphaFoldDB" id="A0A397UV97"/>
<dbReference type="SUPFAM" id="SSF52540">
    <property type="entry name" value="P-loop containing nucleoside triphosphate hydrolases"/>
    <property type="match status" value="1"/>
</dbReference>
<evidence type="ECO:0000256" key="5">
    <source>
        <dbReference type="ARBA" id="ARBA00022640"/>
    </source>
</evidence>
<keyword evidence="9" id="KW-0378">Hydrolase</keyword>
<keyword evidence="3" id="KW-0813">Transport</keyword>
<keyword evidence="11" id="KW-0460">Magnesium</keyword>
<dbReference type="Pfam" id="PF04548">
    <property type="entry name" value="AIG1"/>
    <property type="match status" value="1"/>
</dbReference>
<keyword evidence="14" id="KW-0342">GTP-binding</keyword>
<evidence type="ECO:0000256" key="8">
    <source>
        <dbReference type="ARBA" id="ARBA00022741"/>
    </source>
</evidence>
<comment type="caution">
    <text evidence="18">The sequence shown here is derived from an EMBL/GenBank/DDBJ whole genome shotgun (WGS) entry which is preliminary data.</text>
</comment>
<evidence type="ECO:0000256" key="4">
    <source>
        <dbReference type="ARBA" id="ARBA00022528"/>
    </source>
</evidence>
<evidence type="ECO:0000313" key="19">
    <source>
        <dbReference type="Proteomes" id="UP000266673"/>
    </source>
</evidence>
<gene>
    <name evidence="18" type="ORF">C2G38_2195864</name>
</gene>
<dbReference type="PANTHER" id="PTHR10903">
    <property type="entry name" value="GTPASE, IMAP FAMILY MEMBER-RELATED"/>
    <property type="match status" value="1"/>
</dbReference>
<evidence type="ECO:0000313" key="18">
    <source>
        <dbReference type="EMBL" id="RIB14164.1"/>
    </source>
</evidence>
<reference evidence="18 19" key="1">
    <citation type="submission" date="2018-06" db="EMBL/GenBank/DDBJ databases">
        <title>Comparative genomics reveals the genomic features of Rhizophagus irregularis, R. cerebriforme, R. diaphanum and Gigaspora rosea, and their symbiotic lifestyle signature.</title>
        <authorList>
            <person name="Morin E."/>
            <person name="San Clemente H."/>
            <person name="Chen E.C.H."/>
            <person name="De La Providencia I."/>
            <person name="Hainaut M."/>
            <person name="Kuo A."/>
            <person name="Kohler A."/>
            <person name="Murat C."/>
            <person name="Tang N."/>
            <person name="Roy S."/>
            <person name="Loubradou J."/>
            <person name="Henrissat B."/>
            <person name="Grigoriev I.V."/>
            <person name="Corradi N."/>
            <person name="Roux C."/>
            <person name="Martin F.M."/>
        </authorList>
    </citation>
    <scope>NUCLEOTIDE SEQUENCE [LARGE SCALE GENOMIC DNA]</scope>
    <source>
        <strain evidence="18 19">DAOM 194757</strain>
    </source>
</reference>
<evidence type="ECO:0000256" key="15">
    <source>
        <dbReference type="ARBA" id="ARBA00023136"/>
    </source>
</evidence>
<dbReference type="InterPro" id="IPR032675">
    <property type="entry name" value="LRR_dom_sf"/>
</dbReference>
<evidence type="ECO:0000256" key="6">
    <source>
        <dbReference type="ARBA" id="ARBA00022692"/>
    </source>
</evidence>
<evidence type="ECO:0000256" key="9">
    <source>
        <dbReference type="ARBA" id="ARBA00022801"/>
    </source>
</evidence>
<evidence type="ECO:0000259" key="17">
    <source>
        <dbReference type="Pfam" id="PF04548"/>
    </source>
</evidence>
<feature type="domain" description="AIG1-type G" evidence="17">
    <location>
        <begin position="170"/>
        <end position="324"/>
    </location>
</feature>
<dbReference type="GO" id="GO:0016020">
    <property type="term" value="C:membrane"/>
    <property type="evidence" value="ECO:0007669"/>
    <property type="project" value="UniProtKB-SubCell"/>
</dbReference>
<keyword evidence="8" id="KW-0547">Nucleotide-binding</keyword>
<dbReference type="OrthoDB" id="8954335at2759"/>
<proteinExistence type="predicted"/>
<evidence type="ECO:0000256" key="12">
    <source>
        <dbReference type="ARBA" id="ARBA00022927"/>
    </source>
</evidence>
<comment type="cofactor">
    <cofactor evidence="1">
        <name>Mg(2+)</name>
        <dbReference type="ChEBI" id="CHEBI:18420"/>
    </cofactor>
</comment>
<keyword evidence="13" id="KW-1133">Transmembrane helix</keyword>
<dbReference type="EMBL" id="QKWP01000856">
    <property type="protein sequence ID" value="RIB14164.1"/>
    <property type="molecule type" value="Genomic_DNA"/>
</dbReference>